<proteinExistence type="predicted"/>
<gene>
    <name evidence="1" type="ORF">ABOM_005859</name>
</gene>
<name>A0A1F8A0F7_9EURO</name>
<dbReference type="RefSeq" id="XP_022388884.1">
    <property type="nucleotide sequence ID" value="XM_022532988.1"/>
</dbReference>
<keyword evidence="2" id="KW-1185">Reference proteome</keyword>
<dbReference type="GeneID" id="34449249"/>
<dbReference type="EMBL" id="LYCR01000045">
    <property type="protein sequence ID" value="OGM45167.1"/>
    <property type="molecule type" value="Genomic_DNA"/>
</dbReference>
<sequence>MDATLVADIYKLLKETESPDFDSRCPSAQHAASTYRRTLCLELQGLLGEITIPDSHAWQDAVGYCRAVIAAPQDSVNRANSHWIRSSSDVSKAHLQRFVPGIVTAARKGTSEIASDHFHGDRLKVPHVDKRQSFYRNARGVDLAGSLAGAAICDDYAAFSLDNCEVRLRGKIWIDEFKDGGVVQEGFSWFQHRAWTGEIRTFDVLNPIHEVDTGADWA</sequence>
<dbReference type="OrthoDB" id="4488907at2759"/>
<evidence type="ECO:0000313" key="1">
    <source>
        <dbReference type="EMBL" id="OGM45167.1"/>
    </source>
</evidence>
<organism evidence="1 2">
    <name type="scientific">Aspergillus bombycis</name>
    <dbReference type="NCBI Taxonomy" id="109264"/>
    <lineage>
        <taxon>Eukaryota</taxon>
        <taxon>Fungi</taxon>
        <taxon>Dikarya</taxon>
        <taxon>Ascomycota</taxon>
        <taxon>Pezizomycotina</taxon>
        <taxon>Eurotiomycetes</taxon>
        <taxon>Eurotiomycetidae</taxon>
        <taxon>Eurotiales</taxon>
        <taxon>Aspergillaceae</taxon>
        <taxon>Aspergillus</taxon>
    </lineage>
</organism>
<evidence type="ECO:0000313" key="2">
    <source>
        <dbReference type="Proteomes" id="UP000179179"/>
    </source>
</evidence>
<protein>
    <submittedName>
        <fullName evidence="1">Uncharacterized protein</fullName>
    </submittedName>
</protein>
<dbReference type="Proteomes" id="UP000179179">
    <property type="component" value="Unassembled WGS sequence"/>
</dbReference>
<accession>A0A1F8A0F7</accession>
<dbReference type="AlphaFoldDB" id="A0A1F8A0F7"/>
<comment type="caution">
    <text evidence="1">The sequence shown here is derived from an EMBL/GenBank/DDBJ whole genome shotgun (WGS) entry which is preliminary data.</text>
</comment>
<reference evidence="1 2" key="1">
    <citation type="journal article" date="2016" name="Genome Biol. Evol.">
        <title>Draft genome sequence of an aflatoxigenic Aspergillus species, A. bombycis.</title>
        <authorList>
            <person name="Moore G.G."/>
            <person name="Mack B.M."/>
            <person name="Beltz S.B."/>
            <person name="Gilbert M.K."/>
        </authorList>
    </citation>
    <scope>NUCLEOTIDE SEQUENCE [LARGE SCALE GENOMIC DNA]</scope>
    <source>
        <strain evidence="2">NRRL 26010</strain>
    </source>
</reference>